<feature type="chain" id="PRO_5043830173" evidence="2">
    <location>
        <begin position="24"/>
        <end position="135"/>
    </location>
</feature>
<keyword evidence="2" id="KW-0732">Signal</keyword>
<gene>
    <name evidence="3" type="ORF">MEUPH1_LOCUS2838</name>
</gene>
<comment type="caution">
    <text evidence="3">The sequence shown here is derived from an EMBL/GenBank/DDBJ whole genome shotgun (WGS) entry which is preliminary data.</text>
</comment>
<name>A0AAV0VQI0_9HEMI</name>
<evidence type="ECO:0000313" key="3">
    <source>
        <dbReference type="EMBL" id="CAI6345874.1"/>
    </source>
</evidence>
<dbReference type="AlphaFoldDB" id="A0AAV0VQI0"/>
<feature type="region of interest" description="Disordered" evidence="1">
    <location>
        <begin position="115"/>
        <end position="135"/>
    </location>
</feature>
<feature type="signal peptide" evidence="2">
    <location>
        <begin position="1"/>
        <end position="23"/>
    </location>
</feature>
<accession>A0AAV0VQI0</accession>
<reference evidence="3 4" key="1">
    <citation type="submission" date="2023-01" db="EMBL/GenBank/DDBJ databases">
        <authorList>
            <person name="Whitehead M."/>
        </authorList>
    </citation>
    <scope>NUCLEOTIDE SEQUENCE [LARGE SCALE GENOMIC DNA]</scope>
</reference>
<dbReference type="EMBL" id="CARXXK010000001">
    <property type="protein sequence ID" value="CAI6345874.1"/>
    <property type="molecule type" value="Genomic_DNA"/>
</dbReference>
<proteinExistence type="predicted"/>
<evidence type="ECO:0000256" key="2">
    <source>
        <dbReference type="SAM" id="SignalP"/>
    </source>
</evidence>
<dbReference type="Proteomes" id="UP001160148">
    <property type="component" value="Unassembled WGS sequence"/>
</dbReference>
<protein>
    <submittedName>
        <fullName evidence="3">Uncharacterized protein</fullName>
    </submittedName>
</protein>
<evidence type="ECO:0000313" key="4">
    <source>
        <dbReference type="Proteomes" id="UP001160148"/>
    </source>
</evidence>
<organism evidence="3 4">
    <name type="scientific">Macrosiphum euphorbiae</name>
    <name type="common">potato aphid</name>
    <dbReference type="NCBI Taxonomy" id="13131"/>
    <lineage>
        <taxon>Eukaryota</taxon>
        <taxon>Metazoa</taxon>
        <taxon>Ecdysozoa</taxon>
        <taxon>Arthropoda</taxon>
        <taxon>Hexapoda</taxon>
        <taxon>Insecta</taxon>
        <taxon>Pterygota</taxon>
        <taxon>Neoptera</taxon>
        <taxon>Paraneoptera</taxon>
        <taxon>Hemiptera</taxon>
        <taxon>Sternorrhyncha</taxon>
        <taxon>Aphidomorpha</taxon>
        <taxon>Aphidoidea</taxon>
        <taxon>Aphididae</taxon>
        <taxon>Macrosiphini</taxon>
        <taxon>Macrosiphum</taxon>
    </lineage>
</organism>
<evidence type="ECO:0000256" key="1">
    <source>
        <dbReference type="SAM" id="MobiDB-lite"/>
    </source>
</evidence>
<keyword evidence="4" id="KW-1185">Reference proteome</keyword>
<sequence length="135" mass="15627">MKAGALICITIVLCVSMLQDVRGGKNVSQKKLNKWSANNGDVNKKDINLQNLNLKKNKALNEHRHELQDLLEVIQYVITDAINNREFRTFMIKRFLHNYVPQASEYLNSIKELKKKMDPKAAKEDDKKDEAMKNQ</sequence>